<evidence type="ECO:0000256" key="1">
    <source>
        <dbReference type="ARBA" id="ARBA00004141"/>
    </source>
</evidence>
<feature type="transmembrane region" description="Helical" evidence="7">
    <location>
        <begin position="374"/>
        <end position="399"/>
    </location>
</feature>
<feature type="transmembrane region" description="Helical" evidence="7">
    <location>
        <begin position="530"/>
        <end position="554"/>
    </location>
</feature>
<evidence type="ECO:0000313" key="8">
    <source>
        <dbReference type="EMBL" id="KAI9278789.1"/>
    </source>
</evidence>
<proteinExistence type="inferred from homology"/>
<evidence type="ECO:0000256" key="3">
    <source>
        <dbReference type="ARBA" id="ARBA00022692"/>
    </source>
</evidence>
<dbReference type="PANTHER" id="PTHR10766">
    <property type="entry name" value="TRANSMEMBRANE 9 SUPERFAMILY PROTEIN"/>
    <property type="match status" value="1"/>
</dbReference>
<dbReference type="PANTHER" id="PTHR10766:SF41">
    <property type="entry name" value="TRANSMEMBRANE 9 SUPERFAMILY MEMBER 3"/>
    <property type="match status" value="1"/>
</dbReference>
<feature type="transmembrane region" description="Helical" evidence="7">
    <location>
        <begin position="497"/>
        <end position="523"/>
    </location>
</feature>
<feature type="signal peptide" evidence="7">
    <location>
        <begin position="1"/>
        <end position="28"/>
    </location>
</feature>
<dbReference type="InterPro" id="IPR004240">
    <property type="entry name" value="EMP70"/>
</dbReference>
<dbReference type="Pfam" id="PF02990">
    <property type="entry name" value="EMP70"/>
    <property type="match status" value="1"/>
</dbReference>
<feature type="transmembrane region" description="Helical" evidence="7">
    <location>
        <begin position="464"/>
        <end position="485"/>
    </location>
</feature>
<protein>
    <recommendedName>
        <fullName evidence="7">Transmembrane 9 superfamily member</fullName>
    </recommendedName>
</protein>
<keyword evidence="3 7" id="KW-0812">Transmembrane</keyword>
<dbReference type="EMBL" id="JAIXMP010000001">
    <property type="protein sequence ID" value="KAI9278789.1"/>
    <property type="molecule type" value="Genomic_DNA"/>
</dbReference>
<evidence type="ECO:0000313" key="9">
    <source>
        <dbReference type="Proteomes" id="UP001209540"/>
    </source>
</evidence>
<dbReference type="AlphaFoldDB" id="A0AAD5PMS5"/>
<keyword evidence="5 7" id="KW-1133">Transmembrane helix</keyword>
<evidence type="ECO:0000256" key="5">
    <source>
        <dbReference type="ARBA" id="ARBA00022989"/>
    </source>
</evidence>
<feature type="chain" id="PRO_5041773277" description="Transmembrane 9 superfamily member" evidence="7">
    <location>
        <begin position="29"/>
        <end position="605"/>
    </location>
</feature>
<evidence type="ECO:0000256" key="7">
    <source>
        <dbReference type="RuleBase" id="RU363079"/>
    </source>
</evidence>
<feature type="transmembrane region" description="Helical" evidence="7">
    <location>
        <begin position="238"/>
        <end position="260"/>
    </location>
</feature>
<dbReference type="Proteomes" id="UP001209540">
    <property type="component" value="Unassembled WGS sequence"/>
</dbReference>
<organism evidence="8 9">
    <name type="scientific">Phascolomyces articulosus</name>
    <dbReference type="NCBI Taxonomy" id="60185"/>
    <lineage>
        <taxon>Eukaryota</taxon>
        <taxon>Fungi</taxon>
        <taxon>Fungi incertae sedis</taxon>
        <taxon>Mucoromycota</taxon>
        <taxon>Mucoromycotina</taxon>
        <taxon>Mucoromycetes</taxon>
        <taxon>Mucorales</taxon>
        <taxon>Lichtheimiaceae</taxon>
        <taxon>Phascolomyces</taxon>
    </lineage>
</organism>
<evidence type="ECO:0000256" key="2">
    <source>
        <dbReference type="ARBA" id="ARBA00005227"/>
    </source>
</evidence>
<feature type="transmembrane region" description="Helical" evidence="7">
    <location>
        <begin position="339"/>
        <end position="362"/>
    </location>
</feature>
<name>A0AAD5PMS5_9FUNG</name>
<accession>A0AAD5PMS5</accession>
<dbReference type="GO" id="GO:0016020">
    <property type="term" value="C:membrane"/>
    <property type="evidence" value="ECO:0007669"/>
    <property type="project" value="UniProtKB-SubCell"/>
</dbReference>
<feature type="transmembrane region" description="Helical" evidence="7">
    <location>
        <begin position="405"/>
        <end position="431"/>
    </location>
</feature>
<reference evidence="8" key="1">
    <citation type="journal article" date="2022" name="IScience">
        <title>Evolution of zygomycete secretomes and the origins of terrestrial fungal ecologies.</title>
        <authorList>
            <person name="Chang Y."/>
            <person name="Wang Y."/>
            <person name="Mondo S."/>
            <person name="Ahrendt S."/>
            <person name="Andreopoulos W."/>
            <person name="Barry K."/>
            <person name="Beard J."/>
            <person name="Benny G.L."/>
            <person name="Blankenship S."/>
            <person name="Bonito G."/>
            <person name="Cuomo C."/>
            <person name="Desiro A."/>
            <person name="Gervers K.A."/>
            <person name="Hundley H."/>
            <person name="Kuo A."/>
            <person name="LaButti K."/>
            <person name="Lang B.F."/>
            <person name="Lipzen A."/>
            <person name="O'Donnell K."/>
            <person name="Pangilinan J."/>
            <person name="Reynolds N."/>
            <person name="Sandor L."/>
            <person name="Smith M.E."/>
            <person name="Tsang A."/>
            <person name="Grigoriev I.V."/>
            <person name="Stajich J.E."/>
            <person name="Spatafora J.W."/>
        </authorList>
    </citation>
    <scope>NUCLEOTIDE SEQUENCE</scope>
    <source>
        <strain evidence="8">RSA 2281</strain>
    </source>
</reference>
<keyword evidence="4 7" id="KW-0732">Signal</keyword>
<evidence type="ECO:0000256" key="6">
    <source>
        <dbReference type="ARBA" id="ARBA00023136"/>
    </source>
</evidence>
<gene>
    <name evidence="8" type="ORF">BDA99DRAFT_493155</name>
</gene>
<feature type="transmembrane region" description="Helical" evidence="7">
    <location>
        <begin position="574"/>
        <end position="595"/>
    </location>
</feature>
<evidence type="ECO:0000256" key="4">
    <source>
        <dbReference type="ARBA" id="ARBA00022729"/>
    </source>
</evidence>
<reference evidence="8" key="2">
    <citation type="submission" date="2023-02" db="EMBL/GenBank/DDBJ databases">
        <authorList>
            <consortium name="DOE Joint Genome Institute"/>
            <person name="Mondo S.J."/>
            <person name="Chang Y."/>
            <person name="Wang Y."/>
            <person name="Ahrendt S."/>
            <person name="Andreopoulos W."/>
            <person name="Barry K."/>
            <person name="Beard J."/>
            <person name="Benny G.L."/>
            <person name="Blankenship S."/>
            <person name="Bonito G."/>
            <person name="Cuomo C."/>
            <person name="Desiro A."/>
            <person name="Gervers K.A."/>
            <person name="Hundley H."/>
            <person name="Kuo A."/>
            <person name="LaButti K."/>
            <person name="Lang B.F."/>
            <person name="Lipzen A."/>
            <person name="O'Donnell K."/>
            <person name="Pangilinan J."/>
            <person name="Reynolds N."/>
            <person name="Sandor L."/>
            <person name="Smith M.W."/>
            <person name="Tsang A."/>
            <person name="Grigoriev I.V."/>
            <person name="Stajich J.E."/>
            <person name="Spatafora J.W."/>
        </authorList>
    </citation>
    <scope>NUCLEOTIDE SEQUENCE</scope>
    <source>
        <strain evidence="8">RSA 2281</strain>
    </source>
</reference>
<comment type="subcellular location">
    <subcellularLocation>
        <location evidence="1">Membrane</location>
        <topology evidence="1">Multi-pass membrane protein</topology>
    </subcellularLocation>
</comment>
<sequence length="605" mass="70036">MYLQRQHIYKRAATFLIFATWFINLVVADEHNHVYENGEEVVVWMNTVGPLYNRQETYPYYQLPFCRGESSVEHHHETLGEALQGMDLINSGIPIRYLEPITKNTLCQKTLNPEEIRVMRYAVYHDYWYTMFVDDLPVTNPVGFNDAESTMDDKDENHDSRFDTLFLYSHKKFVIHYNGDRIIAVDLQYGELVELSLTDRSVDVTFTYSVEWIESTIPFEDRFQRLLETDFFEHKVHWLSIFSSFMMVLFLTGLVSVILLRTIKRDYARYDREEGLADFDRDLGDDYGWKQVHGDVFRQPPRLMIMSALMGTGCQLVILAGVVILYTIMGDLYAERATILTATIFLYALTSGVAGYTSARYYARYGGKEWVRNVLLTASIWPGCVALIGGYVNSVAIYYSSSRAIAFTIVLAMLAIWVFLCFPLTLLGAIIGRNWGTQNSDFPLRVNPIPRPIPDKVWYAEPMVIILMGGLLPFGSIFIEMYFIFTSFWTYKIYYVYGFMFLVFAIMLVVSACVAIVSSYFLLNSEDHRWHWLSFMTCASTSIYVYIYSVYYFFAKTKMTGFFQTSYYFGYTALLSLGMFCMLGFVGHSAAGLFVRKIYQNVKID</sequence>
<keyword evidence="6 7" id="KW-0472">Membrane</keyword>
<keyword evidence="9" id="KW-1185">Reference proteome</keyword>
<comment type="similarity">
    <text evidence="2 7">Belongs to the nonaspanin (TM9SF) (TC 9.A.2) family.</text>
</comment>
<dbReference type="GO" id="GO:0072657">
    <property type="term" value="P:protein localization to membrane"/>
    <property type="evidence" value="ECO:0007669"/>
    <property type="project" value="TreeGrafter"/>
</dbReference>
<feature type="transmembrane region" description="Helical" evidence="7">
    <location>
        <begin position="303"/>
        <end position="327"/>
    </location>
</feature>
<comment type="caution">
    <text evidence="8">The sequence shown here is derived from an EMBL/GenBank/DDBJ whole genome shotgun (WGS) entry which is preliminary data.</text>
</comment>